<evidence type="ECO:0000313" key="2">
    <source>
        <dbReference type="EMBL" id="SCB41839.1"/>
    </source>
</evidence>
<organism evidence="2 3">
    <name type="scientific">Rhizobium miluonense</name>
    <dbReference type="NCBI Taxonomy" id="411945"/>
    <lineage>
        <taxon>Bacteria</taxon>
        <taxon>Pseudomonadati</taxon>
        <taxon>Pseudomonadota</taxon>
        <taxon>Alphaproteobacteria</taxon>
        <taxon>Hyphomicrobiales</taxon>
        <taxon>Rhizobiaceae</taxon>
        <taxon>Rhizobium/Agrobacterium group</taxon>
        <taxon>Rhizobium</taxon>
    </lineage>
</organism>
<dbReference type="RefSeq" id="WP_092853832.1">
    <property type="nucleotide sequence ID" value="NZ_FMAH01000035.1"/>
</dbReference>
<protein>
    <submittedName>
        <fullName evidence="2">Uncharacterized protein</fullName>
    </submittedName>
</protein>
<reference evidence="3" key="1">
    <citation type="submission" date="2016-08" db="EMBL/GenBank/DDBJ databases">
        <authorList>
            <person name="Varghese N."/>
            <person name="Submissions Spin"/>
        </authorList>
    </citation>
    <scope>NUCLEOTIDE SEQUENCE [LARGE SCALE GENOMIC DNA]</scope>
    <source>
        <strain evidence="3">HAMBI 2971</strain>
    </source>
</reference>
<sequence>MIRSRLENIGGPFPGVGAAPEMTRDFVLPRDRRAAFEKLNDAAARRPTMVDFGSLAPANDNRPGNKQIKKASK</sequence>
<dbReference type="AlphaFoldDB" id="A0A1C3WPD7"/>
<accession>A0A1C3WPD7</accession>
<dbReference type="STRING" id="411945.GA0061102_103530"/>
<dbReference type="EMBL" id="FMAH01000035">
    <property type="protein sequence ID" value="SCB41839.1"/>
    <property type="molecule type" value="Genomic_DNA"/>
</dbReference>
<feature type="region of interest" description="Disordered" evidence="1">
    <location>
        <begin position="52"/>
        <end position="73"/>
    </location>
</feature>
<evidence type="ECO:0000313" key="3">
    <source>
        <dbReference type="Proteomes" id="UP000199435"/>
    </source>
</evidence>
<gene>
    <name evidence="2" type="ORF">GA0061102_103530</name>
</gene>
<evidence type="ECO:0000256" key="1">
    <source>
        <dbReference type="SAM" id="MobiDB-lite"/>
    </source>
</evidence>
<dbReference type="OrthoDB" id="8410766at2"/>
<dbReference type="Proteomes" id="UP000199435">
    <property type="component" value="Unassembled WGS sequence"/>
</dbReference>
<name>A0A1C3WPD7_9HYPH</name>
<proteinExistence type="predicted"/>
<keyword evidence="3" id="KW-1185">Reference proteome</keyword>